<evidence type="ECO:0000256" key="7">
    <source>
        <dbReference type="SAM" id="SignalP"/>
    </source>
</evidence>
<comment type="subcellular location">
    <subcellularLocation>
        <location evidence="1">Membrane</location>
        <topology evidence="1">Single-pass membrane protein</topology>
    </subcellularLocation>
</comment>
<comment type="caution">
    <text evidence="8">The sequence shown here is derived from an EMBL/GenBank/DDBJ whole genome shotgun (WGS) entry which is preliminary data.</text>
</comment>
<feature type="non-terminal residue" evidence="8">
    <location>
        <position position="1"/>
    </location>
</feature>
<feature type="chain" id="PRO_5032641774" evidence="7">
    <location>
        <begin position="26"/>
        <end position="120"/>
    </location>
</feature>
<organism evidence="8 9">
    <name type="scientific">Sula dactylatra</name>
    <name type="common">Masked booby</name>
    <dbReference type="NCBI Taxonomy" id="56068"/>
    <lineage>
        <taxon>Eukaryota</taxon>
        <taxon>Metazoa</taxon>
        <taxon>Chordata</taxon>
        <taxon>Craniata</taxon>
        <taxon>Vertebrata</taxon>
        <taxon>Euteleostomi</taxon>
        <taxon>Archelosauria</taxon>
        <taxon>Archosauria</taxon>
        <taxon>Dinosauria</taxon>
        <taxon>Saurischia</taxon>
        <taxon>Theropoda</taxon>
        <taxon>Coelurosauria</taxon>
        <taxon>Aves</taxon>
        <taxon>Neognathae</taxon>
        <taxon>Neoaves</taxon>
        <taxon>Aequornithes</taxon>
        <taxon>Suliformes</taxon>
        <taxon>Sulidae</taxon>
        <taxon>Sula</taxon>
    </lineage>
</organism>
<keyword evidence="4 6" id="KW-0472">Membrane</keyword>
<dbReference type="GO" id="GO:0016020">
    <property type="term" value="C:membrane"/>
    <property type="evidence" value="ECO:0007669"/>
    <property type="project" value="UniProtKB-SubCell"/>
</dbReference>
<evidence type="ECO:0000256" key="2">
    <source>
        <dbReference type="ARBA" id="ARBA00022692"/>
    </source>
</evidence>
<dbReference type="EMBL" id="WEKW01016193">
    <property type="protein sequence ID" value="NWI28587.1"/>
    <property type="molecule type" value="Genomic_DNA"/>
</dbReference>
<evidence type="ECO:0000313" key="8">
    <source>
        <dbReference type="EMBL" id="NWI28587.1"/>
    </source>
</evidence>
<evidence type="ECO:0000256" key="6">
    <source>
        <dbReference type="SAM" id="Phobius"/>
    </source>
</evidence>
<evidence type="ECO:0000313" key="9">
    <source>
        <dbReference type="Proteomes" id="UP000619137"/>
    </source>
</evidence>
<reference evidence="8" key="1">
    <citation type="submission" date="2019-10" db="EMBL/GenBank/DDBJ databases">
        <title>Bird 10,000 Genomes (B10K) Project - Family phase.</title>
        <authorList>
            <person name="Zhang G."/>
        </authorList>
    </citation>
    <scope>NUCLEOTIDE SEQUENCE</scope>
    <source>
        <strain evidence="8">B10K-DU-002-49</strain>
        <tissue evidence="8">Muscle</tissue>
    </source>
</reference>
<name>A0A851AA85_SULDA</name>
<evidence type="ECO:0000256" key="4">
    <source>
        <dbReference type="ARBA" id="ARBA00023136"/>
    </source>
</evidence>
<accession>A0A851AA85</accession>
<keyword evidence="2 6" id="KW-0812">Transmembrane</keyword>
<keyword evidence="3 6" id="KW-1133">Transmembrane helix</keyword>
<feature type="non-terminal residue" evidence="8">
    <location>
        <position position="120"/>
    </location>
</feature>
<dbReference type="Proteomes" id="UP000619137">
    <property type="component" value="Unassembled WGS sequence"/>
</dbReference>
<proteinExistence type="inferred from homology"/>
<evidence type="ECO:0000256" key="3">
    <source>
        <dbReference type="ARBA" id="ARBA00022989"/>
    </source>
</evidence>
<dbReference type="Pfam" id="PF15807">
    <property type="entry name" value="MAP17"/>
    <property type="match status" value="1"/>
</dbReference>
<keyword evidence="7" id="KW-0732">Signal</keyword>
<dbReference type="PANTHER" id="PTHR15296">
    <property type="entry name" value="MEMBRANE-ASSOCIATED PROTEIN MAP17"/>
    <property type="match status" value="1"/>
</dbReference>
<dbReference type="PANTHER" id="PTHR15296:SF1">
    <property type="entry name" value="PDZK1 INTERACTING PROTEIN 1"/>
    <property type="match status" value="1"/>
</dbReference>
<comment type="similarity">
    <text evidence="5">Belongs to the PDZK1-interacting protein 1/SMIM24 family.</text>
</comment>
<feature type="signal peptide" evidence="7">
    <location>
        <begin position="1"/>
        <end position="25"/>
    </location>
</feature>
<gene>
    <name evidence="8" type="primary">Pdzk1ip1</name>
    <name evidence="8" type="ORF">SULDAC_R12505</name>
</gene>
<evidence type="ECO:0000256" key="5">
    <source>
        <dbReference type="ARBA" id="ARBA00049650"/>
    </source>
</evidence>
<evidence type="ECO:0000256" key="1">
    <source>
        <dbReference type="ARBA" id="ARBA00004167"/>
    </source>
</evidence>
<keyword evidence="9" id="KW-1185">Reference proteome</keyword>
<feature type="transmembrane region" description="Helical" evidence="6">
    <location>
        <begin position="35"/>
        <end position="55"/>
    </location>
</feature>
<protein>
    <submittedName>
        <fullName evidence="8">PDZ1I protein</fullName>
    </submittedName>
</protein>
<dbReference type="AlphaFoldDB" id="A0A851AA85"/>
<sequence>MPARCRRLLLLLLLGLLLALEPASCQEARGNLQPWSQGVIAVVVFLVLVAIAFVVNRLWCKEEVENVETVVSVEDKREAVTSNGHEGGYLTAAADFRSKESQHAYENSLEPEEKVTTTAM</sequence>
<dbReference type="InterPro" id="IPR031627">
    <property type="entry name" value="PDZK1IP1/SMIM24"/>
</dbReference>